<keyword evidence="7" id="KW-1185">Reference proteome</keyword>
<dbReference type="Proteomes" id="UP001620645">
    <property type="component" value="Unassembled WGS sequence"/>
</dbReference>
<feature type="region of interest" description="Disordered" evidence="5">
    <location>
        <begin position="1392"/>
        <end position="1449"/>
    </location>
</feature>
<dbReference type="GO" id="GO:0071944">
    <property type="term" value="C:cell periphery"/>
    <property type="evidence" value="ECO:0007669"/>
    <property type="project" value="UniProtKB-ARBA"/>
</dbReference>
<name>A0ABD2IT90_HETSC</name>
<keyword evidence="4" id="KW-0175">Coiled coil</keyword>
<dbReference type="Gene3D" id="1.20.120.230">
    <property type="entry name" value="Alpha-catenin/vinculin-like"/>
    <property type="match status" value="4"/>
</dbReference>
<dbReference type="InterPro" id="IPR006077">
    <property type="entry name" value="Vinculin/catenin"/>
</dbReference>
<feature type="compositionally biased region" description="Polar residues" evidence="5">
    <location>
        <begin position="731"/>
        <end position="741"/>
    </location>
</feature>
<dbReference type="EMBL" id="JBICCN010000254">
    <property type="protein sequence ID" value="KAL3082798.1"/>
    <property type="molecule type" value="Genomic_DNA"/>
</dbReference>
<evidence type="ECO:0000256" key="4">
    <source>
        <dbReference type="SAM" id="Coils"/>
    </source>
</evidence>
<dbReference type="SUPFAM" id="SSF47220">
    <property type="entry name" value="alpha-catenin/vinculin-like"/>
    <property type="match status" value="3"/>
</dbReference>
<feature type="compositionally biased region" description="Basic and acidic residues" evidence="5">
    <location>
        <begin position="796"/>
        <end position="826"/>
    </location>
</feature>
<reference evidence="6 7" key="1">
    <citation type="submission" date="2024-10" db="EMBL/GenBank/DDBJ databases">
        <authorList>
            <person name="Kim D."/>
        </authorList>
    </citation>
    <scope>NUCLEOTIDE SEQUENCE [LARGE SCALE GENOMIC DNA]</scope>
    <source>
        <strain evidence="6">Taebaek</strain>
    </source>
</reference>
<dbReference type="PANTHER" id="PTHR46342:SF1">
    <property type="entry name" value="ALPHA-CATULIN"/>
    <property type="match status" value="1"/>
</dbReference>
<evidence type="ECO:0000256" key="1">
    <source>
        <dbReference type="ARBA" id="ARBA00004496"/>
    </source>
</evidence>
<feature type="coiled-coil region" evidence="4">
    <location>
        <begin position="486"/>
        <end position="513"/>
    </location>
</feature>
<dbReference type="GO" id="GO:0005737">
    <property type="term" value="C:cytoplasm"/>
    <property type="evidence" value="ECO:0007669"/>
    <property type="project" value="UniProtKB-SubCell"/>
</dbReference>
<feature type="compositionally biased region" description="Basic and acidic residues" evidence="5">
    <location>
        <begin position="1084"/>
        <end position="1094"/>
    </location>
</feature>
<proteinExistence type="inferred from homology"/>
<dbReference type="PANTHER" id="PTHR46342">
    <property type="entry name" value="ALPHA-CATULIN"/>
    <property type="match status" value="1"/>
</dbReference>
<gene>
    <name evidence="6" type="ORF">niasHS_010600</name>
</gene>
<feature type="region of interest" description="Disordered" evidence="5">
    <location>
        <begin position="1189"/>
        <end position="1214"/>
    </location>
</feature>
<sequence>MPSMDFHSVHDPSPHSAVGTILPPRQHLSTSVSSSLPHGTSIANGGVRQYQIPDGTGGVPIGPMMSSSLHHFSPHNPSAIASVATNPHNQPTPTNGTTFDPRNLEIKTRSVEHTLLPLVQQISTLVTFQKESIITGSRPKSERALRAALKIGTAVEAAVERFVAVGETIADENPDIQPELYDACNEARMAGSSIANLHNSLLAEERSADHPPEFPSAPAVVVDSAQLVRAARQLLSSVTRVLLLADRVLVKHILRAEDKIAYSLTKLEHTANFSEFVQIFTEFGNQMVDLAHRSGDRQEDLKSEKRRAQMQVARAQLERLTMLLLTSSKTLLRHPADTASRQCRDGVFHQIRSALQLVAICVTDGVMPFDASAAYPSPLDELSRTRDGPLDIGIQLTASVAIRQLCEMMGLIGMMPLIGSGVRERLISALNALCEMSADFTESVWTPVQQREQILDLLEECRFEMGNLVNPPQNNVAGGDEQRLQNGSNEITVERLNRRLKDLRKQLQVVALEQIATVFRQNEDQAILSSLKTCSISGDIDGVERFLEQFRLHAEHLQEVCRLLHHISLTDALHVFTGHAERNLRALAPLTLLAGRVLCVHPSSRIARENLEVFCDTWAINVNDLARMSKELDAACSGRLAAEKQAYMSLPRPGVSLPLVSPSPVSSRSSACAVPMLSHNPSSSFSSIMSKNVLNSVSDCGDVVVVHDSCAMSNTLPSQQCAKNMQKAVKSATNGTRTTPVPSMAQPKKQSVPNSDSGYSQTIANDERERNDTLFSISKGKGEEERSNAKETAVNEGKRENAANKEKHLDDKEKKRTSKRSKDQKKSFSKSLSVLWRRMRGEEAKKEENERKENKENWRKTMRPNSVENLPIKGHMDIGEEAFSKSLKVELEREMGKTKSERSQNCKRKKDDPLYSTIRKSTAGDTTKQVEKDPMKHAIRLNSAFTAYNEFSAKCQQRGSNGILPFAVTPPRPRRMKAKEADGIGKTTEDERGMVLFNRIYGREEEPVIVRQQKQKKRVDWPEKRKPRGEEEEEHGRVVVHFDYGKGRKTREHQATPLLSRKSQNRMKAPLAKWDETEEGEEGTMLKKAERTNQDEDEGKVAEVQGRSEQETEEIVVHMRSKRPTKQAEERKVEGAQHGETEDTFKTLENRTNVTKSPLAKHGDRKFEQRISQILESLQQEAESLIRLQQGRQGRGEDGEEARHGTTSKPTKPITLDVEDQQKIAKVGLEMKLLTAEVEAEAEKWDEYAENDIVKRAKAMSAMSYNMYLFTKGDGPLKTTHDLFTQAEFFAEQANKMHKTVMEFAFEVPGSAEKNELLQILDKIPFHCQQLQVLVKSPTVGKSATFSKVDAVISETKGLMNEIAKLVTACFVCATKFEIEFRGTVGPRSGIGDDDLARGYSSQRASRESSAVWRRTPSMRRPFPQQHSPQFLTTAAGGGSTTTAMQANE</sequence>
<feature type="region of interest" description="Disordered" evidence="5">
    <location>
        <begin position="1"/>
        <end position="58"/>
    </location>
</feature>
<keyword evidence="3" id="KW-0963">Cytoplasm</keyword>
<comment type="caution">
    <text evidence="6">The sequence shown here is derived from an EMBL/GenBank/DDBJ whole genome shotgun (WGS) entry which is preliminary data.</text>
</comment>
<feature type="compositionally biased region" description="Polar residues" evidence="5">
    <location>
        <begin position="748"/>
        <end position="764"/>
    </location>
</feature>
<dbReference type="Pfam" id="PF01044">
    <property type="entry name" value="Vinculin"/>
    <property type="match status" value="2"/>
</dbReference>
<accession>A0ABD2IT90</accession>
<feature type="region of interest" description="Disordered" evidence="5">
    <location>
        <begin position="727"/>
        <end position="858"/>
    </location>
</feature>
<feature type="region of interest" description="Disordered" evidence="5">
    <location>
        <begin position="1011"/>
        <end position="1165"/>
    </location>
</feature>
<comment type="subcellular location">
    <subcellularLocation>
        <location evidence="1">Cytoplasm</location>
    </subcellularLocation>
</comment>
<feature type="compositionally biased region" description="Basic and acidic residues" evidence="5">
    <location>
        <begin position="1126"/>
        <end position="1149"/>
    </location>
</feature>
<feature type="compositionally biased region" description="Basic and acidic residues" evidence="5">
    <location>
        <begin position="780"/>
        <end position="789"/>
    </location>
</feature>
<dbReference type="InterPro" id="IPR036723">
    <property type="entry name" value="Alpha-catenin/vinculin-like_sf"/>
</dbReference>
<feature type="compositionally biased region" description="Polar residues" evidence="5">
    <location>
        <begin position="27"/>
        <end position="43"/>
    </location>
</feature>
<feature type="compositionally biased region" description="Basic and acidic residues" evidence="5">
    <location>
        <begin position="894"/>
        <end position="913"/>
    </location>
</feature>
<feature type="compositionally biased region" description="Basic and acidic residues" evidence="5">
    <location>
        <begin position="1194"/>
        <end position="1204"/>
    </location>
</feature>
<comment type="similarity">
    <text evidence="2">Belongs to the vinculin/alpha-catenin family.</text>
</comment>
<feature type="region of interest" description="Disordered" evidence="5">
    <location>
        <begin position="894"/>
        <end position="934"/>
    </location>
</feature>
<evidence type="ECO:0000256" key="2">
    <source>
        <dbReference type="ARBA" id="ARBA00008376"/>
    </source>
</evidence>
<feature type="compositionally biased region" description="Polar residues" evidence="5">
    <location>
        <begin position="918"/>
        <end position="927"/>
    </location>
</feature>
<evidence type="ECO:0000256" key="3">
    <source>
        <dbReference type="ARBA" id="ARBA00022490"/>
    </source>
</evidence>
<feature type="compositionally biased region" description="Basic and acidic residues" evidence="5">
    <location>
        <begin position="839"/>
        <end position="858"/>
    </location>
</feature>
<protein>
    <recommendedName>
        <fullName evidence="8">Alpha-catulin</fullName>
    </recommendedName>
</protein>
<evidence type="ECO:0000256" key="5">
    <source>
        <dbReference type="SAM" id="MobiDB-lite"/>
    </source>
</evidence>
<dbReference type="InterPro" id="IPR030045">
    <property type="entry name" value="CTNNAL1"/>
</dbReference>
<evidence type="ECO:0000313" key="7">
    <source>
        <dbReference type="Proteomes" id="UP001620645"/>
    </source>
</evidence>
<evidence type="ECO:0008006" key="8">
    <source>
        <dbReference type="Google" id="ProtNLM"/>
    </source>
</evidence>
<evidence type="ECO:0000313" key="6">
    <source>
        <dbReference type="EMBL" id="KAL3082798.1"/>
    </source>
</evidence>
<organism evidence="6 7">
    <name type="scientific">Heterodera schachtii</name>
    <name type="common">Sugarbeet cyst nematode worm</name>
    <name type="synonym">Tylenchus schachtii</name>
    <dbReference type="NCBI Taxonomy" id="97005"/>
    <lineage>
        <taxon>Eukaryota</taxon>
        <taxon>Metazoa</taxon>
        <taxon>Ecdysozoa</taxon>
        <taxon>Nematoda</taxon>
        <taxon>Chromadorea</taxon>
        <taxon>Rhabditida</taxon>
        <taxon>Tylenchina</taxon>
        <taxon>Tylenchomorpha</taxon>
        <taxon>Tylenchoidea</taxon>
        <taxon>Heteroderidae</taxon>
        <taxon>Heteroderinae</taxon>
        <taxon>Heterodera</taxon>
    </lineage>
</organism>